<reference evidence="1" key="1">
    <citation type="submission" date="2022-08" db="EMBL/GenBank/DDBJ databases">
        <title>Genome Sequence of Pycnoporus sanguineus.</title>
        <authorList>
            <person name="Buettner E."/>
        </authorList>
    </citation>
    <scope>NUCLEOTIDE SEQUENCE</scope>
    <source>
        <strain evidence="1">CG-C14</strain>
    </source>
</reference>
<organism evidence="1 2">
    <name type="scientific">Trametes sanguinea</name>
    <dbReference type="NCBI Taxonomy" id="158606"/>
    <lineage>
        <taxon>Eukaryota</taxon>
        <taxon>Fungi</taxon>
        <taxon>Dikarya</taxon>
        <taxon>Basidiomycota</taxon>
        <taxon>Agaricomycotina</taxon>
        <taxon>Agaricomycetes</taxon>
        <taxon>Polyporales</taxon>
        <taxon>Polyporaceae</taxon>
        <taxon>Trametes</taxon>
    </lineage>
</organism>
<proteinExistence type="predicted"/>
<accession>A0ACC1PN54</accession>
<evidence type="ECO:0000313" key="1">
    <source>
        <dbReference type="EMBL" id="KAJ2995170.1"/>
    </source>
</evidence>
<sequence length="116" mass="13246">MVDHMRKMHLRCWWICPANIESPGSCGWKGTRDHTHVPQHVKRWHPELPWPPSVYKDSISCLVSVLTMIWIDRKINRDTAPTQDASEEPAAPSPSCSKPKVSEKEGGCPRPPRRVD</sequence>
<dbReference type="EMBL" id="JANSHE010002130">
    <property type="protein sequence ID" value="KAJ2995170.1"/>
    <property type="molecule type" value="Genomic_DNA"/>
</dbReference>
<protein>
    <submittedName>
        <fullName evidence="1">Uncharacterized protein</fullName>
    </submittedName>
</protein>
<name>A0ACC1PN54_9APHY</name>
<keyword evidence="2" id="KW-1185">Reference proteome</keyword>
<comment type="caution">
    <text evidence="1">The sequence shown here is derived from an EMBL/GenBank/DDBJ whole genome shotgun (WGS) entry which is preliminary data.</text>
</comment>
<gene>
    <name evidence="1" type="ORF">NUW54_g7435</name>
</gene>
<evidence type="ECO:0000313" key="2">
    <source>
        <dbReference type="Proteomes" id="UP001144978"/>
    </source>
</evidence>
<dbReference type="Proteomes" id="UP001144978">
    <property type="component" value="Unassembled WGS sequence"/>
</dbReference>